<name>A0A0C3LR94_9AGAM</name>
<dbReference type="STRING" id="1051891.A0A0C3LR94"/>
<dbReference type="HOGENOM" id="CLU_800681_0_0_1"/>
<feature type="non-terminal residue" evidence="2">
    <location>
        <position position="1"/>
    </location>
</feature>
<keyword evidence="3" id="KW-1185">Reference proteome</keyword>
<evidence type="ECO:0000256" key="1">
    <source>
        <dbReference type="SAM" id="MobiDB-lite"/>
    </source>
</evidence>
<evidence type="ECO:0000313" key="2">
    <source>
        <dbReference type="EMBL" id="KIO23912.1"/>
    </source>
</evidence>
<dbReference type="AlphaFoldDB" id="A0A0C3LR94"/>
<feature type="compositionally biased region" description="Basic residues" evidence="1">
    <location>
        <begin position="149"/>
        <end position="160"/>
    </location>
</feature>
<feature type="region of interest" description="Disordered" evidence="1">
    <location>
        <begin position="1"/>
        <end position="163"/>
    </location>
</feature>
<dbReference type="EMBL" id="KN823073">
    <property type="protein sequence ID" value="KIO23912.1"/>
    <property type="molecule type" value="Genomic_DNA"/>
</dbReference>
<feature type="region of interest" description="Disordered" evidence="1">
    <location>
        <begin position="184"/>
        <end position="210"/>
    </location>
</feature>
<reference evidence="3" key="2">
    <citation type="submission" date="2015-01" db="EMBL/GenBank/DDBJ databases">
        <title>Evolutionary Origins and Diversification of the Mycorrhizal Mutualists.</title>
        <authorList>
            <consortium name="DOE Joint Genome Institute"/>
            <consortium name="Mycorrhizal Genomics Consortium"/>
            <person name="Kohler A."/>
            <person name="Kuo A."/>
            <person name="Nagy L.G."/>
            <person name="Floudas D."/>
            <person name="Copeland A."/>
            <person name="Barry K.W."/>
            <person name="Cichocki N."/>
            <person name="Veneault-Fourrey C."/>
            <person name="LaButti K."/>
            <person name="Lindquist E.A."/>
            <person name="Lipzen A."/>
            <person name="Lundell T."/>
            <person name="Morin E."/>
            <person name="Murat C."/>
            <person name="Riley R."/>
            <person name="Ohm R."/>
            <person name="Sun H."/>
            <person name="Tunlid A."/>
            <person name="Henrissat B."/>
            <person name="Grigoriev I.V."/>
            <person name="Hibbett D.S."/>
            <person name="Martin F."/>
        </authorList>
    </citation>
    <scope>NUCLEOTIDE SEQUENCE [LARGE SCALE GENOMIC DNA]</scope>
    <source>
        <strain evidence="3">MUT 4182</strain>
    </source>
</reference>
<dbReference type="OrthoDB" id="3219024at2759"/>
<reference evidence="2 3" key="1">
    <citation type="submission" date="2014-04" db="EMBL/GenBank/DDBJ databases">
        <authorList>
            <consortium name="DOE Joint Genome Institute"/>
            <person name="Kuo A."/>
            <person name="Girlanda M."/>
            <person name="Perotto S."/>
            <person name="Kohler A."/>
            <person name="Nagy L.G."/>
            <person name="Floudas D."/>
            <person name="Copeland A."/>
            <person name="Barry K.W."/>
            <person name="Cichocki N."/>
            <person name="Veneault-Fourrey C."/>
            <person name="LaButti K."/>
            <person name="Lindquist E.A."/>
            <person name="Lipzen A."/>
            <person name="Lundell T."/>
            <person name="Morin E."/>
            <person name="Murat C."/>
            <person name="Sun H."/>
            <person name="Tunlid A."/>
            <person name="Henrissat B."/>
            <person name="Grigoriev I.V."/>
            <person name="Hibbett D.S."/>
            <person name="Martin F."/>
            <person name="Nordberg H.P."/>
            <person name="Cantor M.N."/>
            <person name="Hua S.X."/>
        </authorList>
    </citation>
    <scope>NUCLEOTIDE SEQUENCE [LARGE SCALE GENOMIC DNA]</scope>
    <source>
        <strain evidence="2 3">MUT 4182</strain>
    </source>
</reference>
<accession>A0A0C3LR94</accession>
<evidence type="ECO:0000313" key="3">
    <source>
        <dbReference type="Proteomes" id="UP000054248"/>
    </source>
</evidence>
<dbReference type="Proteomes" id="UP000054248">
    <property type="component" value="Unassembled WGS sequence"/>
</dbReference>
<organism evidence="2 3">
    <name type="scientific">Tulasnella calospora MUT 4182</name>
    <dbReference type="NCBI Taxonomy" id="1051891"/>
    <lineage>
        <taxon>Eukaryota</taxon>
        <taxon>Fungi</taxon>
        <taxon>Dikarya</taxon>
        <taxon>Basidiomycota</taxon>
        <taxon>Agaricomycotina</taxon>
        <taxon>Agaricomycetes</taxon>
        <taxon>Cantharellales</taxon>
        <taxon>Tulasnellaceae</taxon>
        <taxon>Tulasnella</taxon>
    </lineage>
</organism>
<protein>
    <submittedName>
        <fullName evidence="2">Uncharacterized protein</fullName>
    </submittedName>
</protein>
<feature type="compositionally biased region" description="Polar residues" evidence="1">
    <location>
        <begin position="82"/>
        <end position="94"/>
    </location>
</feature>
<gene>
    <name evidence="2" type="ORF">M407DRAFT_26708</name>
</gene>
<sequence>KHLRSPPRPALTTARTSSKEAVPTLKKPTAAGRHVAIVSPAVTATKDDEDDSDAWVSSESGAATPNHEPTSPRRGMVVQAGETLSPTESRTPPATRQPLPPAEPFIRTPSPTDTARLHAPQVMDRVSVRSSPGPDRAPESVAPRASSQHGHHHHGHHHQALHLQRPHPLIRATSHSSALASPSYLTATPSVSTPISESPPPNSPPMSTLMGSALNERRSSISSSRSVSTLPLPNTATVSTFAASGKGGMSPLEYGRPRERTMSAMSHSSAALSSLAAIPRIYNARQSTGPANPPIVSRFAPSEAEEDRHPLLRQPYLMDHLSILQYYDPLHASAKRVAKAKGRIERT</sequence>
<proteinExistence type="predicted"/>
<feature type="compositionally biased region" description="Polar residues" evidence="1">
    <location>
        <begin position="55"/>
        <end position="69"/>
    </location>
</feature>